<keyword evidence="1" id="KW-0812">Transmembrane</keyword>
<protein>
    <submittedName>
        <fullName evidence="2">Uncharacterized protein</fullName>
    </submittedName>
</protein>
<dbReference type="EMBL" id="BORU01000001">
    <property type="protein sequence ID" value="GIO51827.1"/>
    <property type="molecule type" value="Genomic_DNA"/>
</dbReference>
<evidence type="ECO:0000313" key="3">
    <source>
        <dbReference type="Proteomes" id="UP000676601"/>
    </source>
</evidence>
<organism evidence="2 3">
    <name type="scientific">Paenibacillus cineris</name>
    <dbReference type="NCBI Taxonomy" id="237530"/>
    <lineage>
        <taxon>Bacteria</taxon>
        <taxon>Bacillati</taxon>
        <taxon>Bacillota</taxon>
        <taxon>Bacilli</taxon>
        <taxon>Bacillales</taxon>
        <taxon>Paenibacillaceae</taxon>
        <taxon>Paenibacillus</taxon>
    </lineage>
</organism>
<keyword evidence="3" id="KW-1185">Reference proteome</keyword>
<sequence>MKLIGLILLGCVISYILVLLGQVGFIIGVGLFIGFFLRLYLMFLEIRKEISRPNNNS</sequence>
<proteinExistence type="predicted"/>
<keyword evidence="1" id="KW-1133">Transmembrane helix</keyword>
<feature type="transmembrane region" description="Helical" evidence="1">
    <location>
        <begin position="24"/>
        <end position="43"/>
    </location>
</feature>
<comment type="caution">
    <text evidence="2">The sequence shown here is derived from an EMBL/GenBank/DDBJ whole genome shotgun (WGS) entry which is preliminary data.</text>
</comment>
<name>A0ABQ4L6E2_9BACL</name>
<dbReference type="Proteomes" id="UP000676601">
    <property type="component" value="Unassembled WGS sequence"/>
</dbReference>
<evidence type="ECO:0000256" key="1">
    <source>
        <dbReference type="SAM" id="Phobius"/>
    </source>
</evidence>
<keyword evidence="1" id="KW-0472">Membrane</keyword>
<accession>A0ABQ4L6E2</accession>
<gene>
    <name evidence="2" type="ORF">J21TS7_01450</name>
</gene>
<reference evidence="2 3" key="1">
    <citation type="submission" date="2021-03" db="EMBL/GenBank/DDBJ databases">
        <title>Antimicrobial resistance genes in bacteria isolated from Japanese honey, and their potential for conferring macrolide and lincosamide resistance in the American foulbrood pathogen Paenibacillus larvae.</title>
        <authorList>
            <person name="Okamoto M."/>
            <person name="Kumagai M."/>
            <person name="Kanamori H."/>
            <person name="Takamatsu D."/>
        </authorList>
    </citation>
    <scope>NUCLEOTIDE SEQUENCE [LARGE SCALE GENOMIC DNA]</scope>
    <source>
        <strain evidence="2 3">J21TS7</strain>
    </source>
</reference>
<evidence type="ECO:0000313" key="2">
    <source>
        <dbReference type="EMBL" id="GIO51827.1"/>
    </source>
</evidence>